<dbReference type="InterPro" id="IPR012337">
    <property type="entry name" value="RNaseH-like_sf"/>
</dbReference>
<dbReference type="InterPro" id="IPR046768">
    <property type="entry name" value="ExoX-like_C"/>
</dbReference>
<name>A0A7S9XE06_9VIRU</name>
<dbReference type="Pfam" id="PF20600">
    <property type="entry name" value="ExoX-like_C"/>
    <property type="match status" value="1"/>
</dbReference>
<dbReference type="GO" id="GO:0008408">
    <property type="term" value="F:3'-5' exonuclease activity"/>
    <property type="evidence" value="ECO:0007669"/>
    <property type="project" value="TreeGrafter"/>
</dbReference>
<proteinExistence type="predicted"/>
<dbReference type="SMART" id="SM00479">
    <property type="entry name" value="EXOIII"/>
    <property type="match status" value="1"/>
</dbReference>
<organism evidence="2">
    <name type="scientific">Virus NIOZ-UU157</name>
    <dbReference type="NCBI Taxonomy" id="2763269"/>
    <lineage>
        <taxon>Viruses</taxon>
    </lineage>
</organism>
<feature type="domain" description="Exonuclease" evidence="1">
    <location>
        <begin position="4"/>
        <end position="172"/>
    </location>
</feature>
<gene>
    <name evidence="2" type="ORF">NIOZUU157_00367</name>
</gene>
<sequence>MKKNIVWFDLETTGISTTADRIIEICMIKTDFDGNEIETYNQLVNPGNVTMRAEAEEKHGISLEMLKDKPTFEMIASEINDFIGDSDLGGYNALFFDVPFLCEEFMRCGIVFNHRGRAVMDPFLIYSNYEKRDLTNTYKKFTGKDLEGAHRAEADVRATMEIFQKQREVYDMPQTAEEIDKVVNTRRADQVDLGGKLKFDEINGKRTIVFNFGKNKGKPFKEVFEMDGRYIDWIIDKGEFSTELKVICRKLVAKFKSEENKNIQMPY</sequence>
<accession>A0A7S9XE06</accession>
<dbReference type="PANTHER" id="PTHR30231:SF41">
    <property type="entry name" value="DNA POLYMERASE III SUBUNIT EPSILON"/>
    <property type="match status" value="1"/>
</dbReference>
<reference evidence="2" key="1">
    <citation type="submission" date="2020-08" db="EMBL/GenBank/DDBJ databases">
        <title>Bridging the membrane lipid divide: bacteria of the FCB group superphylum have the potential to synthesize archaeal ether lipids.</title>
        <authorList>
            <person name="Villanueva L."/>
            <person name="von Meijenfeldt F.A.B."/>
            <person name="Westbye A.B."/>
            <person name="Yadav S."/>
            <person name="Hopmans E.C."/>
            <person name="Dutilh B.E."/>
            <person name="Sinninghe Damste J.S."/>
        </authorList>
    </citation>
    <scope>NUCLEOTIDE SEQUENCE</scope>
    <source>
        <strain evidence="2">NIOZ-UU157</strain>
    </source>
</reference>
<evidence type="ECO:0000259" key="1">
    <source>
        <dbReference type="SMART" id="SM00479"/>
    </source>
</evidence>
<dbReference type="InterPro" id="IPR036397">
    <property type="entry name" value="RNaseH_sf"/>
</dbReference>
<dbReference type="CDD" id="cd06127">
    <property type="entry name" value="DEDDh"/>
    <property type="match status" value="1"/>
</dbReference>
<dbReference type="GO" id="GO:0045004">
    <property type="term" value="P:DNA replication proofreading"/>
    <property type="evidence" value="ECO:0007669"/>
    <property type="project" value="TreeGrafter"/>
</dbReference>
<dbReference type="Gene3D" id="3.30.420.10">
    <property type="entry name" value="Ribonuclease H-like superfamily/Ribonuclease H"/>
    <property type="match status" value="1"/>
</dbReference>
<dbReference type="Pfam" id="PF00929">
    <property type="entry name" value="RNase_T"/>
    <property type="match status" value="1"/>
</dbReference>
<dbReference type="SUPFAM" id="SSF53098">
    <property type="entry name" value="Ribonuclease H-like"/>
    <property type="match status" value="1"/>
</dbReference>
<dbReference type="GO" id="GO:0003676">
    <property type="term" value="F:nucleic acid binding"/>
    <property type="evidence" value="ECO:0007669"/>
    <property type="project" value="InterPro"/>
</dbReference>
<dbReference type="PANTHER" id="PTHR30231">
    <property type="entry name" value="DNA POLYMERASE III SUBUNIT EPSILON"/>
    <property type="match status" value="1"/>
</dbReference>
<evidence type="ECO:0000313" key="2">
    <source>
        <dbReference type="EMBL" id="QPI16469.1"/>
    </source>
</evidence>
<dbReference type="InterPro" id="IPR013520">
    <property type="entry name" value="Ribonucl_H"/>
</dbReference>
<protein>
    <recommendedName>
        <fullName evidence="1">Exonuclease domain-containing protein</fullName>
    </recommendedName>
</protein>
<dbReference type="EMBL" id="MW030561">
    <property type="protein sequence ID" value="QPI16469.1"/>
    <property type="molecule type" value="Genomic_DNA"/>
</dbReference>